<accession>A0A2U8GN56</accession>
<evidence type="ECO:0000256" key="4">
    <source>
        <dbReference type="ARBA" id="ARBA00022833"/>
    </source>
</evidence>
<keyword evidence="7" id="KW-1185">Reference proteome</keyword>
<evidence type="ECO:0000256" key="3">
    <source>
        <dbReference type="ARBA" id="ARBA00022723"/>
    </source>
</evidence>
<dbReference type="InterPro" id="IPR036291">
    <property type="entry name" value="NAD(P)-bd_dom_sf"/>
</dbReference>
<comment type="cofactor">
    <cofactor evidence="1">
        <name>Zn(2+)</name>
        <dbReference type="ChEBI" id="CHEBI:29105"/>
    </cofactor>
</comment>
<protein>
    <submittedName>
        <fullName evidence="6">Dehydrogenase</fullName>
    </submittedName>
</protein>
<dbReference type="SUPFAM" id="SSF51735">
    <property type="entry name" value="NAD(P)-binding Rossmann-fold domains"/>
    <property type="match status" value="1"/>
</dbReference>
<keyword evidence="4" id="KW-0862">Zinc</keyword>
<dbReference type="EMBL" id="CP022187">
    <property type="protein sequence ID" value="AWI75089.1"/>
    <property type="molecule type" value="Genomic_DNA"/>
</dbReference>
<evidence type="ECO:0000256" key="5">
    <source>
        <dbReference type="ARBA" id="ARBA00023002"/>
    </source>
</evidence>
<dbReference type="PANTHER" id="PTHR43350:SF19">
    <property type="entry name" value="D-GULOSIDE 3-DEHYDROGENASE"/>
    <property type="match status" value="1"/>
</dbReference>
<dbReference type="AlphaFoldDB" id="A0A2U8GN56"/>
<dbReference type="Proteomes" id="UP000244930">
    <property type="component" value="Chromosome"/>
</dbReference>
<dbReference type="KEGG" id="acom:CEW83_07545"/>
<dbReference type="SUPFAM" id="SSF50129">
    <property type="entry name" value="GroES-like"/>
    <property type="match status" value="1"/>
</dbReference>
<comment type="similarity">
    <text evidence="2">Belongs to the zinc-containing alcohol dehydrogenase family.</text>
</comment>
<evidence type="ECO:0000256" key="1">
    <source>
        <dbReference type="ARBA" id="ARBA00001947"/>
    </source>
</evidence>
<evidence type="ECO:0000313" key="6">
    <source>
        <dbReference type="EMBL" id="AWI75089.1"/>
    </source>
</evidence>
<dbReference type="PANTHER" id="PTHR43350">
    <property type="entry name" value="NAD-DEPENDENT ALCOHOL DEHYDROGENASE"/>
    <property type="match status" value="1"/>
</dbReference>
<keyword evidence="3" id="KW-0479">Metal-binding</keyword>
<dbReference type="Gene3D" id="3.90.180.10">
    <property type="entry name" value="Medium-chain alcohol dehydrogenases, catalytic domain"/>
    <property type="match status" value="2"/>
</dbReference>
<proteinExistence type="inferred from homology"/>
<evidence type="ECO:0000313" key="7">
    <source>
        <dbReference type="Proteomes" id="UP000244930"/>
    </source>
</evidence>
<dbReference type="RefSeq" id="WP_108948797.1">
    <property type="nucleotide sequence ID" value="NZ_CP022187.1"/>
</dbReference>
<dbReference type="GO" id="GO:0046872">
    <property type="term" value="F:metal ion binding"/>
    <property type="evidence" value="ECO:0007669"/>
    <property type="project" value="UniProtKB-KW"/>
</dbReference>
<dbReference type="Gene3D" id="3.40.50.720">
    <property type="entry name" value="NAD(P)-binding Rossmann-like Domain"/>
    <property type="match status" value="1"/>
</dbReference>
<reference evidence="6 7" key="1">
    <citation type="submission" date="2017-06" db="EMBL/GenBank/DDBJ databases">
        <title>Azoarcus.</title>
        <authorList>
            <person name="Woo J.-H."/>
            <person name="Kim H.-S."/>
        </authorList>
    </citation>
    <scope>NUCLEOTIDE SEQUENCE [LARGE SCALE GENOMIC DNA]</scope>
    <source>
        <strain evidence="6 7">TSPY31</strain>
    </source>
</reference>
<keyword evidence="5" id="KW-0560">Oxidoreductase</keyword>
<dbReference type="CDD" id="cd08255">
    <property type="entry name" value="2-desacetyl-2-hydroxyethyl_bacteriochlorophyllide_like"/>
    <property type="match status" value="1"/>
</dbReference>
<name>A0A2U8GN56_9RHOO</name>
<gene>
    <name evidence="6" type="ORF">CEW83_07545</name>
</gene>
<evidence type="ECO:0000256" key="2">
    <source>
        <dbReference type="ARBA" id="ARBA00008072"/>
    </source>
</evidence>
<dbReference type="GO" id="GO:0016491">
    <property type="term" value="F:oxidoreductase activity"/>
    <property type="evidence" value="ECO:0007669"/>
    <property type="project" value="UniProtKB-KW"/>
</dbReference>
<dbReference type="InterPro" id="IPR011032">
    <property type="entry name" value="GroES-like_sf"/>
</dbReference>
<organism evidence="6 7">
    <name type="scientific">Parazoarcus communis</name>
    <dbReference type="NCBI Taxonomy" id="41977"/>
    <lineage>
        <taxon>Bacteria</taxon>
        <taxon>Pseudomonadati</taxon>
        <taxon>Pseudomonadota</taxon>
        <taxon>Betaproteobacteria</taxon>
        <taxon>Rhodocyclales</taxon>
        <taxon>Zoogloeaceae</taxon>
        <taxon>Parazoarcus</taxon>
    </lineage>
</organism>
<sequence>MRTHGFWTVAPGCGEIRDTELEPPAAGALRVRALYSGISRGTERLVFDGEVPESEYARMRAPFQEGEFPAPVKYGYASVGVVEAAGSDAAARALLGKTVFCLYPHQCDYVVPLSALTVLPEGLPAARAVLAANMETAVNALWDAAPAVGDRIAVIGAGVVGCLVAWLCSRLPGCRVELIDIDASRAQLATALGLRFRPPSAAAPECDLVIHASGQAAGLRDALRLAGQEAMVLEMSWFGRQAVSLPLGEAFHVRRLTLRSSQVGSIPPGRLPRWDYRRRLELALSLLTDPVLDALISGESSFFDLPTVMASVLDRDANTLCHRIRYPSPAG</sequence>